<evidence type="ECO:0000313" key="1">
    <source>
        <dbReference type="EMBL" id="KAE9542383.1"/>
    </source>
</evidence>
<gene>
    <name evidence="1" type="ORF">AGLY_003510</name>
</gene>
<comment type="caution">
    <text evidence="1">The sequence shown here is derived from an EMBL/GenBank/DDBJ whole genome shotgun (WGS) entry which is preliminary data.</text>
</comment>
<feature type="non-terminal residue" evidence="1">
    <location>
        <position position="1"/>
    </location>
</feature>
<sequence>YLLTLNLNKIKNNYVLKFMKQYLIVYNIFQNVVSLPLDGHNYELLKFTQSNYPTYKYIIQLISILCQVKIIYKLVIKKCSYETEKKLSFQLDTITIRFRIECKVLKNYLQLPNYFNLQKKECNALIINAWYYNIYTLCRSLYSVALSNMSSCLSSKIHQCHTLSITLWCLSKQSRLLKCIPTAMLRYKTSPSHVLFTGTS</sequence>
<dbReference type="Proteomes" id="UP000475862">
    <property type="component" value="Unassembled WGS sequence"/>
</dbReference>
<dbReference type="AlphaFoldDB" id="A0A6G0U0C1"/>
<keyword evidence="2" id="KW-1185">Reference proteome</keyword>
<accession>A0A6G0U0C1</accession>
<organism evidence="1 2">
    <name type="scientific">Aphis glycines</name>
    <name type="common">Soybean aphid</name>
    <dbReference type="NCBI Taxonomy" id="307491"/>
    <lineage>
        <taxon>Eukaryota</taxon>
        <taxon>Metazoa</taxon>
        <taxon>Ecdysozoa</taxon>
        <taxon>Arthropoda</taxon>
        <taxon>Hexapoda</taxon>
        <taxon>Insecta</taxon>
        <taxon>Pterygota</taxon>
        <taxon>Neoptera</taxon>
        <taxon>Paraneoptera</taxon>
        <taxon>Hemiptera</taxon>
        <taxon>Sternorrhyncha</taxon>
        <taxon>Aphidomorpha</taxon>
        <taxon>Aphidoidea</taxon>
        <taxon>Aphididae</taxon>
        <taxon>Aphidini</taxon>
        <taxon>Aphis</taxon>
        <taxon>Aphis</taxon>
    </lineage>
</organism>
<protein>
    <submittedName>
        <fullName evidence="1">Uncharacterized protein</fullName>
    </submittedName>
</protein>
<dbReference type="EMBL" id="VYZN01000011">
    <property type="protein sequence ID" value="KAE9542383.1"/>
    <property type="molecule type" value="Genomic_DNA"/>
</dbReference>
<reference evidence="1 2" key="1">
    <citation type="submission" date="2019-08" db="EMBL/GenBank/DDBJ databases">
        <title>The genome of the soybean aphid Biotype 1, its phylome, world population structure and adaptation to the North American continent.</title>
        <authorList>
            <person name="Giordano R."/>
            <person name="Donthu R.K."/>
            <person name="Hernandez A.G."/>
            <person name="Wright C.L."/>
            <person name="Zimin A.V."/>
        </authorList>
    </citation>
    <scope>NUCLEOTIDE SEQUENCE [LARGE SCALE GENOMIC DNA]</scope>
    <source>
        <tissue evidence="1">Whole aphids</tissue>
    </source>
</reference>
<name>A0A6G0U0C1_APHGL</name>
<proteinExistence type="predicted"/>
<evidence type="ECO:0000313" key="2">
    <source>
        <dbReference type="Proteomes" id="UP000475862"/>
    </source>
</evidence>